<protein>
    <recommendedName>
        <fullName evidence="3">Gene transfer agent (GTA) like protein</fullName>
    </recommendedName>
</protein>
<dbReference type="KEGG" id="nha:Nham_2478"/>
<evidence type="ECO:0000313" key="1">
    <source>
        <dbReference type="EMBL" id="ABE63268.1"/>
    </source>
</evidence>
<dbReference type="eggNOG" id="ENOG5031DWV">
    <property type="taxonomic scope" value="Bacteria"/>
</dbReference>
<sequence>MTDECARTVTWDETTHNLSLNRPWVRNVLSYRGIPGENGSSLTSVMNRFETGTYSIEDVERVLELGLIGAGMPERDADALLNQYVRTKPLADNAGIAAGLVVALFLGANKETA</sequence>
<dbReference type="AlphaFoldDB" id="Q1QKH9"/>
<reference evidence="1 2" key="1">
    <citation type="submission" date="2006-03" db="EMBL/GenBank/DDBJ databases">
        <title>Complete sequence of chromosome of Nitrobacter hamburgensis X14.</title>
        <authorList>
            <consortium name="US DOE Joint Genome Institute"/>
            <person name="Copeland A."/>
            <person name="Lucas S."/>
            <person name="Lapidus A."/>
            <person name="Barry K."/>
            <person name="Detter J.C."/>
            <person name="Glavina del Rio T."/>
            <person name="Hammon N."/>
            <person name="Israni S."/>
            <person name="Dalin E."/>
            <person name="Tice H."/>
            <person name="Pitluck S."/>
            <person name="Chain P."/>
            <person name="Malfatti S."/>
            <person name="Shin M."/>
            <person name="Vergez L."/>
            <person name="Schmutz J."/>
            <person name="Larimer F."/>
            <person name="Land M."/>
            <person name="Hauser L."/>
            <person name="Kyrpides N."/>
            <person name="Ivanova N."/>
            <person name="Ward B."/>
            <person name="Arp D."/>
            <person name="Klotz M."/>
            <person name="Stein L."/>
            <person name="O'Mullan G."/>
            <person name="Starkenburg S."/>
            <person name="Sayavedra L."/>
            <person name="Poret-Peterson A.T."/>
            <person name="Gentry M.E."/>
            <person name="Bruce D."/>
            <person name="Richardson P."/>
        </authorList>
    </citation>
    <scope>NUCLEOTIDE SEQUENCE [LARGE SCALE GENOMIC DNA]</scope>
    <source>
        <strain evidence="2">DSM 10229 / NCIMB 13809 / X14</strain>
    </source>
</reference>
<proteinExistence type="predicted"/>
<dbReference type="HOGENOM" id="CLU_2130809_0_0_5"/>
<accession>Q1QKH9</accession>
<dbReference type="OrthoDB" id="7509188at2"/>
<dbReference type="Pfam" id="PF11836">
    <property type="entry name" value="Phage_TAC_11"/>
    <property type="match status" value="1"/>
</dbReference>
<dbReference type="STRING" id="323097.Nham_2478"/>
<evidence type="ECO:0000313" key="2">
    <source>
        <dbReference type="Proteomes" id="UP000001953"/>
    </source>
</evidence>
<gene>
    <name evidence="1" type="ordered locus">Nham_2478</name>
</gene>
<dbReference type="RefSeq" id="WP_011510938.1">
    <property type="nucleotide sequence ID" value="NC_007964.1"/>
</dbReference>
<organism evidence="1 2">
    <name type="scientific">Nitrobacter hamburgensis (strain DSM 10229 / NCIMB 13809 / X14)</name>
    <dbReference type="NCBI Taxonomy" id="323097"/>
    <lineage>
        <taxon>Bacteria</taxon>
        <taxon>Pseudomonadati</taxon>
        <taxon>Pseudomonadota</taxon>
        <taxon>Alphaproteobacteria</taxon>
        <taxon>Hyphomicrobiales</taxon>
        <taxon>Nitrobacteraceae</taxon>
        <taxon>Nitrobacter</taxon>
    </lineage>
</organism>
<dbReference type="Proteomes" id="UP000001953">
    <property type="component" value="Chromosome"/>
</dbReference>
<name>Q1QKH9_NITHX</name>
<dbReference type="InterPro" id="IPR021791">
    <property type="entry name" value="Phage_TAC_11"/>
</dbReference>
<dbReference type="EMBL" id="CP000319">
    <property type="protein sequence ID" value="ABE63268.1"/>
    <property type="molecule type" value="Genomic_DNA"/>
</dbReference>
<evidence type="ECO:0008006" key="3">
    <source>
        <dbReference type="Google" id="ProtNLM"/>
    </source>
</evidence>
<keyword evidence="2" id="KW-1185">Reference proteome</keyword>